<dbReference type="PANTHER" id="PTHR43014">
    <property type="entry name" value="MERCURIC REDUCTASE"/>
    <property type="match status" value="1"/>
</dbReference>
<evidence type="ECO:0000256" key="6">
    <source>
        <dbReference type="ARBA" id="ARBA00023157"/>
    </source>
</evidence>
<accession>A0A4P6TPX6</accession>
<dbReference type="GeneID" id="300097871"/>
<evidence type="ECO:0000256" key="11">
    <source>
        <dbReference type="RuleBase" id="RU003691"/>
    </source>
</evidence>
<dbReference type="InterPro" id="IPR001100">
    <property type="entry name" value="Pyr_nuc-diS_OxRdtase"/>
</dbReference>
<dbReference type="InterPro" id="IPR004099">
    <property type="entry name" value="Pyr_nucl-diS_OxRdtase_dimer"/>
</dbReference>
<dbReference type="InterPro" id="IPR023753">
    <property type="entry name" value="FAD/NAD-binding_dom"/>
</dbReference>
<gene>
    <name evidence="14" type="ORF">D0Z67_02865</name>
</gene>
<feature type="binding site" evidence="9">
    <location>
        <position position="200"/>
    </location>
    <ligand>
        <name>NAD(+)</name>
        <dbReference type="ChEBI" id="CHEBI:57540"/>
    </ligand>
</feature>
<dbReference type="Pfam" id="PF02852">
    <property type="entry name" value="Pyr_redox_dim"/>
    <property type="match status" value="1"/>
</dbReference>
<evidence type="ECO:0000259" key="13">
    <source>
        <dbReference type="Pfam" id="PF07992"/>
    </source>
</evidence>
<evidence type="ECO:0000256" key="7">
    <source>
        <dbReference type="ARBA" id="ARBA00023284"/>
    </source>
</evidence>
<evidence type="ECO:0000256" key="4">
    <source>
        <dbReference type="ARBA" id="ARBA00022857"/>
    </source>
</evidence>
<dbReference type="KEGG" id="sseo:D0Z67_02865"/>
<dbReference type="Pfam" id="PF07992">
    <property type="entry name" value="Pyr_redox_2"/>
    <property type="match status" value="1"/>
</dbReference>
<dbReference type="GO" id="GO:0050627">
    <property type="term" value="F:mycothione reductase [NAD(P)H] activity"/>
    <property type="evidence" value="ECO:0007669"/>
    <property type="project" value="UniProtKB-EC"/>
</dbReference>
<feature type="disulfide bond" description="Redox-active" evidence="10">
    <location>
        <begin position="39"/>
        <end position="44"/>
    </location>
</feature>
<evidence type="ECO:0000256" key="2">
    <source>
        <dbReference type="ARBA" id="ARBA00022630"/>
    </source>
</evidence>
<evidence type="ECO:0000256" key="3">
    <source>
        <dbReference type="ARBA" id="ARBA00022827"/>
    </source>
</evidence>
<dbReference type="NCBIfam" id="NF005884">
    <property type="entry name" value="PRK07846.1"/>
    <property type="match status" value="1"/>
</dbReference>
<dbReference type="OrthoDB" id="4678789at2"/>
<dbReference type="STRING" id="73044.GCA_000725795_03643"/>
<dbReference type="PRINTS" id="PR00411">
    <property type="entry name" value="PNDRDTASEI"/>
</dbReference>
<keyword evidence="15" id="KW-1185">Reference proteome</keyword>
<dbReference type="Gene3D" id="3.30.390.30">
    <property type="match status" value="1"/>
</dbReference>
<keyword evidence="4" id="KW-0521">NADP</keyword>
<dbReference type="InterPro" id="IPR036188">
    <property type="entry name" value="FAD/NAD-bd_sf"/>
</dbReference>
<name>A0A4P6TPX6_STRSO</name>
<dbReference type="InterPro" id="IPR016156">
    <property type="entry name" value="FAD/NAD-linked_Rdtase_dimer_sf"/>
</dbReference>
<keyword evidence="6" id="KW-1015">Disulfide bond</keyword>
<dbReference type="EC" id="1.8.1.15" evidence="14"/>
<reference evidence="14 15" key="1">
    <citation type="submission" date="2018-08" db="EMBL/GenBank/DDBJ databases">
        <title>The complete genome sequence of Streptomyces seoulensis, a pioneer strain for nickel superoxide dismutase discovery.</title>
        <authorList>
            <person name="Shin J."/>
            <person name="Lee J.-S."/>
            <person name="Lee E.-J."/>
            <person name="Youn H.-D."/>
        </authorList>
    </citation>
    <scope>NUCLEOTIDE SEQUENCE [LARGE SCALE GENOMIC DNA]</scope>
    <source>
        <strain evidence="14 15">KCTC 9819</strain>
    </source>
</reference>
<dbReference type="SUPFAM" id="SSF51905">
    <property type="entry name" value="FAD/NAD(P)-binding domain"/>
    <property type="match status" value="1"/>
</dbReference>
<dbReference type="RefSeq" id="WP_031181822.1">
    <property type="nucleotide sequence ID" value="NZ_CP032229.1"/>
</dbReference>
<evidence type="ECO:0000256" key="9">
    <source>
        <dbReference type="PIRSR" id="PIRSR000350-3"/>
    </source>
</evidence>
<feature type="binding site" evidence="9">
    <location>
        <position position="303"/>
    </location>
    <ligand>
        <name>FAD</name>
        <dbReference type="ChEBI" id="CHEBI:57692"/>
    </ligand>
</feature>
<feature type="binding site" evidence="9">
    <location>
        <position position="263"/>
    </location>
    <ligand>
        <name>NAD(+)</name>
        <dbReference type="ChEBI" id="CHEBI:57540"/>
    </ligand>
</feature>
<dbReference type="InterPro" id="IPR012999">
    <property type="entry name" value="Pyr_OxRdtase_I_AS"/>
</dbReference>
<sequence length="457" mass="49181">MRTHDLIVIGAGTGNALVDDRFAHLDVAIVTEGPFGGTCLNAGCIPSKMLAATADVADTVRDAHRHDVDAELRRVRWADVRERVFGRLDADAKEGEEGRRASDHVTVYRGRARFTGERRLTVETESGPVELGAGRIVVAVGGRPVAPPVVADSGLPYETSETVMRLDAPPERLVVLGGGYIAAELAHVLHSAGSHVTVVEQQDRLLAQQDESVSEAFTTIVRDRWDLRLGRELTGVSGEPGDLRLTLDDGTELRADTLLVAVGRRPNGDRLGLDAAGIDAEDGRVTVDEHLRTSAEGVWALGDVSTAVPLKHVANREAEVVAHNLLHPGDLRTMSYDAVPAAVFSRPQIAQVGLTEQEAREQGLDYVTATHRYEDVAYGWALEETQGFCKVLVDRGTGRLLGAHLLGPQAATLVQPLVVAQTFGITARDLARRPLWIHPALTEVVENALRALDSTAS</sequence>
<dbReference type="Gene3D" id="3.50.50.60">
    <property type="entry name" value="FAD/NAD(P)-binding domain"/>
    <property type="match status" value="2"/>
</dbReference>
<evidence type="ECO:0000256" key="10">
    <source>
        <dbReference type="PIRSR" id="PIRSR000350-4"/>
    </source>
</evidence>
<evidence type="ECO:0000256" key="1">
    <source>
        <dbReference type="ARBA" id="ARBA00007532"/>
    </source>
</evidence>
<dbReference type="Proteomes" id="UP000292547">
    <property type="component" value="Chromosome"/>
</dbReference>
<feature type="domain" description="Pyridine nucleotide-disulphide oxidoreductase dimerisation" evidence="12">
    <location>
        <begin position="339"/>
        <end position="448"/>
    </location>
</feature>
<evidence type="ECO:0000313" key="14">
    <source>
        <dbReference type="EMBL" id="QBJ89355.1"/>
    </source>
</evidence>
<evidence type="ECO:0000313" key="15">
    <source>
        <dbReference type="Proteomes" id="UP000292547"/>
    </source>
</evidence>
<dbReference type="GO" id="GO:0000166">
    <property type="term" value="F:nucleotide binding"/>
    <property type="evidence" value="ECO:0007669"/>
    <property type="project" value="UniProtKB-KW"/>
</dbReference>
<keyword evidence="2 11" id="KW-0285">Flavoprotein</keyword>
<evidence type="ECO:0000256" key="8">
    <source>
        <dbReference type="PIRSR" id="PIRSR000350-2"/>
    </source>
</evidence>
<keyword evidence="3 9" id="KW-0274">FAD</keyword>
<feature type="binding site" evidence="9">
    <location>
        <position position="48"/>
    </location>
    <ligand>
        <name>FAD</name>
        <dbReference type="ChEBI" id="CHEBI:57692"/>
    </ligand>
</feature>
<keyword evidence="5 11" id="KW-0560">Oxidoreductase</keyword>
<dbReference type="EMBL" id="CP032229">
    <property type="protein sequence ID" value="QBJ89355.1"/>
    <property type="molecule type" value="Genomic_DNA"/>
</dbReference>
<keyword evidence="7 11" id="KW-0676">Redox-active center</keyword>
<feature type="binding site" evidence="9">
    <location>
        <begin position="177"/>
        <end position="184"/>
    </location>
    <ligand>
        <name>NAD(+)</name>
        <dbReference type="ChEBI" id="CHEBI:57540"/>
    </ligand>
</feature>
<feature type="domain" description="FAD/NAD(P)-binding" evidence="13">
    <location>
        <begin position="5"/>
        <end position="318"/>
    </location>
</feature>
<evidence type="ECO:0000256" key="5">
    <source>
        <dbReference type="ARBA" id="ARBA00023002"/>
    </source>
</evidence>
<comment type="cofactor">
    <cofactor evidence="9">
        <name>FAD</name>
        <dbReference type="ChEBI" id="CHEBI:57692"/>
    </cofactor>
    <text evidence="9">Binds 1 FAD per subunit.</text>
</comment>
<dbReference type="PRINTS" id="PR00368">
    <property type="entry name" value="FADPNR"/>
</dbReference>
<comment type="similarity">
    <text evidence="1 11">Belongs to the class-I pyridine nucleotide-disulfide oxidoreductase family.</text>
</comment>
<proteinExistence type="inferred from homology"/>
<dbReference type="PIRSF" id="PIRSF000350">
    <property type="entry name" value="Mercury_reductase_MerA"/>
    <property type="match status" value="1"/>
</dbReference>
<organism evidence="14 15">
    <name type="scientific">Streptomyces seoulensis</name>
    <dbReference type="NCBI Taxonomy" id="73044"/>
    <lineage>
        <taxon>Bacteria</taxon>
        <taxon>Bacillati</taxon>
        <taxon>Actinomycetota</taxon>
        <taxon>Actinomycetes</taxon>
        <taxon>Kitasatosporales</taxon>
        <taxon>Streptomycetaceae</taxon>
        <taxon>Streptomyces</taxon>
    </lineage>
</organism>
<feature type="active site" description="Proton acceptor" evidence="8">
    <location>
        <position position="438"/>
    </location>
</feature>
<dbReference type="SUPFAM" id="SSF55424">
    <property type="entry name" value="FAD/NAD-linked reductases, dimerisation (C-terminal) domain"/>
    <property type="match status" value="1"/>
</dbReference>
<keyword evidence="9" id="KW-0547">Nucleotide-binding</keyword>
<protein>
    <submittedName>
        <fullName evidence="14">Mycothione reductase</fullName>
        <ecNumber evidence="14">1.8.1.15</ecNumber>
    </submittedName>
</protein>
<dbReference type="PANTHER" id="PTHR43014:SF5">
    <property type="entry name" value="GLUTATHIONE REDUCTASE (NADPH)"/>
    <property type="match status" value="1"/>
</dbReference>
<dbReference type="FunFam" id="3.30.390.30:FF:000001">
    <property type="entry name" value="Dihydrolipoyl dehydrogenase"/>
    <property type="match status" value="1"/>
</dbReference>
<evidence type="ECO:0000259" key="12">
    <source>
        <dbReference type="Pfam" id="PF02852"/>
    </source>
</evidence>
<keyword evidence="9" id="KW-0520">NAD</keyword>
<dbReference type="AlphaFoldDB" id="A0A4P6TPX6"/>
<dbReference type="PROSITE" id="PS00076">
    <property type="entry name" value="PYRIDINE_REDOX_1"/>
    <property type="match status" value="1"/>
</dbReference>